<reference evidence="1 2" key="1">
    <citation type="journal article" date="2021" name="Commun. Biol.">
        <title>The genome of Shorea leprosula (Dipterocarpaceae) highlights the ecological relevance of drought in aseasonal tropical rainforests.</title>
        <authorList>
            <person name="Ng K.K.S."/>
            <person name="Kobayashi M.J."/>
            <person name="Fawcett J.A."/>
            <person name="Hatakeyama M."/>
            <person name="Paape T."/>
            <person name="Ng C.H."/>
            <person name="Ang C.C."/>
            <person name="Tnah L.H."/>
            <person name="Lee C.T."/>
            <person name="Nishiyama T."/>
            <person name="Sese J."/>
            <person name="O'Brien M.J."/>
            <person name="Copetti D."/>
            <person name="Mohd Noor M.I."/>
            <person name="Ong R.C."/>
            <person name="Putra M."/>
            <person name="Sireger I.Z."/>
            <person name="Indrioko S."/>
            <person name="Kosugi Y."/>
            <person name="Izuno A."/>
            <person name="Isagi Y."/>
            <person name="Lee S.L."/>
            <person name="Shimizu K.K."/>
        </authorList>
    </citation>
    <scope>NUCLEOTIDE SEQUENCE [LARGE SCALE GENOMIC DNA]</scope>
    <source>
        <strain evidence="1">214</strain>
    </source>
</reference>
<protein>
    <submittedName>
        <fullName evidence="1">Uncharacterized protein</fullName>
    </submittedName>
</protein>
<organism evidence="1 2">
    <name type="scientific">Rubroshorea leprosula</name>
    <dbReference type="NCBI Taxonomy" id="152421"/>
    <lineage>
        <taxon>Eukaryota</taxon>
        <taxon>Viridiplantae</taxon>
        <taxon>Streptophyta</taxon>
        <taxon>Embryophyta</taxon>
        <taxon>Tracheophyta</taxon>
        <taxon>Spermatophyta</taxon>
        <taxon>Magnoliopsida</taxon>
        <taxon>eudicotyledons</taxon>
        <taxon>Gunneridae</taxon>
        <taxon>Pentapetalae</taxon>
        <taxon>rosids</taxon>
        <taxon>malvids</taxon>
        <taxon>Malvales</taxon>
        <taxon>Dipterocarpaceae</taxon>
        <taxon>Rubroshorea</taxon>
    </lineage>
</organism>
<dbReference type="Proteomes" id="UP001054252">
    <property type="component" value="Unassembled WGS sequence"/>
</dbReference>
<comment type="caution">
    <text evidence="1">The sequence shown here is derived from an EMBL/GenBank/DDBJ whole genome shotgun (WGS) entry which is preliminary data.</text>
</comment>
<dbReference type="EMBL" id="BPVZ01000040">
    <property type="protein sequence ID" value="GKV14332.1"/>
    <property type="molecule type" value="Genomic_DNA"/>
</dbReference>
<proteinExistence type="predicted"/>
<evidence type="ECO:0000313" key="2">
    <source>
        <dbReference type="Proteomes" id="UP001054252"/>
    </source>
</evidence>
<dbReference type="AlphaFoldDB" id="A0AAV5JSP4"/>
<keyword evidence="2" id="KW-1185">Reference proteome</keyword>
<sequence length="44" mass="4961">MCGVESGDVASRVAMWRREWRCVADGHQLADGSQARLPRHLRPV</sequence>
<name>A0AAV5JSP4_9ROSI</name>
<evidence type="ECO:0000313" key="1">
    <source>
        <dbReference type="EMBL" id="GKV14332.1"/>
    </source>
</evidence>
<gene>
    <name evidence="1" type="ORF">SLEP1_g25228</name>
</gene>
<accession>A0AAV5JSP4</accession>